<dbReference type="SUPFAM" id="SSF88946">
    <property type="entry name" value="Sigma2 domain of RNA polymerase sigma factors"/>
    <property type="match status" value="1"/>
</dbReference>
<evidence type="ECO:0000259" key="1">
    <source>
        <dbReference type="Pfam" id="PF04542"/>
    </source>
</evidence>
<dbReference type="InterPro" id="IPR013325">
    <property type="entry name" value="RNA_pol_sigma_r2"/>
</dbReference>
<protein>
    <recommendedName>
        <fullName evidence="1">RNA polymerase sigma-70 region 2 domain-containing protein</fullName>
    </recommendedName>
</protein>
<gene>
    <name evidence="2" type="ORF">BLCOC_07130</name>
</gene>
<dbReference type="Gene3D" id="1.10.1740.10">
    <property type="match status" value="1"/>
</dbReference>
<dbReference type="EMBL" id="CP136422">
    <property type="protein sequence ID" value="WPX72377.1"/>
    <property type="molecule type" value="Genomic_DNA"/>
</dbReference>
<dbReference type="NCBIfam" id="TIGR02937">
    <property type="entry name" value="sigma70-ECF"/>
    <property type="match status" value="1"/>
</dbReference>
<dbReference type="InterPro" id="IPR014284">
    <property type="entry name" value="RNA_pol_sigma-70_dom"/>
</dbReference>
<dbReference type="Pfam" id="PF04542">
    <property type="entry name" value="Sigma70_r2"/>
    <property type="match status" value="1"/>
</dbReference>
<sequence>MKTEYVPTTWQALVEKNLHLVTKVIRGLSISNSSMPEMNADELYQVGCLALCKAAMRFDDGRPFEPYAKTVIRNALLDQYRLAMRYHQRTCSLSETLTDTDEISFETLLRSGTGNPESEICEAETDAYLMMLEKQNTGIMSKGIATLLLTAKGYNSTDIAQHFGVPANHIRAWKSKAAAKLRCDKQLYALLN</sequence>
<name>A0ABZ0U6J2_9FIRM</name>
<feature type="domain" description="RNA polymerase sigma-70 region 2" evidence="1">
    <location>
        <begin position="13"/>
        <end position="82"/>
    </location>
</feature>
<proteinExistence type="predicted"/>
<evidence type="ECO:0000313" key="3">
    <source>
        <dbReference type="Proteomes" id="UP001325248"/>
    </source>
</evidence>
<reference evidence="2" key="1">
    <citation type="submission" date="2023-10" db="EMBL/GenBank/DDBJ databases">
        <title>Genome sequence of Blautia coccoides DSM 935.</title>
        <authorList>
            <person name="Boeer T."/>
            <person name="Bengelsdorf F.R."/>
            <person name="Daniel R."/>
            <person name="Poehlein A."/>
        </authorList>
    </citation>
    <scope>NUCLEOTIDE SEQUENCE [LARGE SCALE GENOMIC DNA]</scope>
    <source>
        <strain evidence="2">DSM 935</strain>
    </source>
</reference>
<dbReference type="Proteomes" id="UP001325248">
    <property type="component" value="Chromosome"/>
</dbReference>
<organism evidence="2 3">
    <name type="scientific">Blautia producta</name>
    <dbReference type="NCBI Taxonomy" id="33035"/>
    <lineage>
        <taxon>Bacteria</taxon>
        <taxon>Bacillati</taxon>
        <taxon>Bacillota</taxon>
        <taxon>Clostridia</taxon>
        <taxon>Lachnospirales</taxon>
        <taxon>Lachnospiraceae</taxon>
        <taxon>Blautia</taxon>
    </lineage>
</organism>
<accession>A0ABZ0U6J2</accession>
<keyword evidence="3" id="KW-1185">Reference proteome</keyword>
<evidence type="ECO:0000313" key="2">
    <source>
        <dbReference type="EMBL" id="WPX72377.1"/>
    </source>
</evidence>
<dbReference type="InterPro" id="IPR007627">
    <property type="entry name" value="RNA_pol_sigma70_r2"/>
</dbReference>